<organism evidence="1 2">
    <name type="scientific">Liquidambar formosana</name>
    <name type="common">Formosan gum</name>
    <dbReference type="NCBI Taxonomy" id="63359"/>
    <lineage>
        <taxon>Eukaryota</taxon>
        <taxon>Viridiplantae</taxon>
        <taxon>Streptophyta</taxon>
        <taxon>Embryophyta</taxon>
        <taxon>Tracheophyta</taxon>
        <taxon>Spermatophyta</taxon>
        <taxon>Magnoliopsida</taxon>
        <taxon>eudicotyledons</taxon>
        <taxon>Gunneridae</taxon>
        <taxon>Pentapetalae</taxon>
        <taxon>Saxifragales</taxon>
        <taxon>Altingiaceae</taxon>
        <taxon>Liquidambar</taxon>
    </lineage>
</organism>
<dbReference type="Proteomes" id="UP001415857">
    <property type="component" value="Unassembled WGS sequence"/>
</dbReference>
<comment type="caution">
    <text evidence="1">The sequence shown here is derived from an EMBL/GenBank/DDBJ whole genome shotgun (WGS) entry which is preliminary data.</text>
</comment>
<keyword evidence="2" id="KW-1185">Reference proteome</keyword>
<gene>
    <name evidence="1" type="ORF">L1049_027906</name>
</gene>
<dbReference type="AlphaFoldDB" id="A0AAP0RLP9"/>
<reference evidence="1 2" key="1">
    <citation type="journal article" date="2024" name="Plant J.">
        <title>Genome sequences and population genomics reveal climatic adaptation and genomic divergence between two closely related sweetgum species.</title>
        <authorList>
            <person name="Xu W.Q."/>
            <person name="Ren C.Q."/>
            <person name="Zhang X.Y."/>
            <person name="Comes H.P."/>
            <person name="Liu X.H."/>
            <person name="Li Y.G."/>
            <person name="Kettle C.J."/>
            <person name="Jalonen R."/>
            <person name="Gaisberger H."/>
            <person name="Ma Y.Z."/>
            <person name="Qiu Y.X."/>
        </authorList>
    </citation>
    <scope>NUCLEOTIDE SEQUENCE [LARGE SCALE GENOMIC DNA]</scope>
    <source>
        <strain evidence="1">Hangzhou</strain>
    </source>
</reference>
<sequence>MSNHNTILILRTIAFFTGNLPFRSHLNIRTHAPSTLTFQPSKTASILDVLQWSHLTLGAYPPQQARKNARTVNTEITAKNCQWILSCAKHYSMQLPDYSQLIPVAVADRAMVMLLPSTC</sequence>
<dbReference type="EMBL" id="JBBPBK010000009">
    <property type="protein sequence ID" value="KAK9278341.1"/>
    <property type="molecule type" value="Genomic_DNA"/>
</dbReference>
<proteinExistence type="predicted"/>
<evidence type="ECO:0000313" key="2">
    <source>
        <dbReference type="Proteomes" id="UP001415857"/>
    </source>
</evidence>
<accession>A0AAP0RLP9</accession>
<evidence type="ECO:0000313" key="1">
    <source>
        <dbReference type="EMBL" id="KAK9278341.1"/>
    </source>
</evidence>
<name>A0AAP0RLP9_LIQFO</name>
<protein>
    <submittedName>
        <fullName evidence="1">Uncharacterized protein</fullName>
    </submittedName>
</protein>